<accession>A0ABT1LYD9</accession>
<evidence type="ECO:0000313" key="3">
    <source>
        <dbReference type="Proteomes" id="UP001651690"/>
    </source>
</evidence>
<dbReference type="Gene3D" id="3.60.15.10">
    <property type="entry name" value="Ribonuclease Z/Hydroxyacylglutathione hydrolase-like"/>
    <property type="match status" value="1"/>
</dbReference>
<name>A0ABT1LYD9_9MYCO</name>
<evidence type="ECO:0000259" key="1">
    <source>
        <dbReference type="SMART" id="SM00849"/>
    </source>
</evidence>
<gene>
    <name evidence="2" type="ORF">NM203_06920</name>
</gene>
<evidence type="ECO:0000313" key="2">
    <source>
        <dbReference type="EMBL" id="MCP9271913.1"/>
    </source>
</evidence>
<reference evidence="2 3" key="1">
    <citation type="submission" date="2022-06" db="EMBL/GenBank/DDBJ databases">
        <title>Mycolicibacterium sp. CAU 1645 isolated from seawater.</title>
        <authorList>
            <person name="Kim W."/>
        </authorList>
    </citation>
    <scope>NUCLEOTIDE SEQUENCE [LARGE SCALE GENOMIC DNA]</scope>
    <source>
        <strain evidence="2 3">CAU 1645</strain>
    </source>
</reference>
<comment type="caution">
    <text evidence="2">The sequence shown here is derived from an EMBL/GenBank/DDBJ whole genome shotgun (WGS) entry which is preliminary data.</text>
</comment>
<dbReference type="SUPFAM" id="SSF56281">
    <property type="entry name" value="Metallo-hydrolase/oxidoreductase"/>
    <property type="match status" value="1"/>
</dbReference>
<dbReference type="EMBL" id="JANDBD010000002">
    <property type="protein sequence ID" value="MCP9271913.1"/>
    <property type="molecule type" value="Genomic_DNA"/>
</dbReference>
<organism evidence="2 3">
    <name type="scientific">Mycolicibacterium arenosum</name>
    <dbReference type="NCBI Taxonomy" id="2952157"/>
    <lineage>
        <taxon>Bacteria</taxon>
        <taxon>Bacillati</taxon>
        <taxon>Actinomycetota</taxon>
        <taxon>Actinomycetes</taxon>
        <taxon>Mycobacteriales</taxon>
        <taxon>Mycobacteriaceae</taxon>
        <taxon>Mycolicibacterium</taxon>
    </lineage>
</organism>
<sequence length="233" mass="24534">MSTYRWERVADGVYRCRLPFLDVTVGAVTGRDGVVLIDSGTTLAEAGAIADDVRGLDPRGVTDLVLTHHHFDHVLGCSVFADARTHCADEVLAALRDAGALAADAVSYGADAAEIAATVAALRPLNRRGVESTIDLGDRVVTLLSPGRGHTGHDLVVVVPGAPTVVFCGDLVEESGDPAIADDSHPAEWADTLDVVLAAGGPDARYVPGHGAVVDADFVRRQRDWLRQRVDAD</sequence>
<protein>
    <submittedName>
        <fullName evidence="2">MBL fold metallo-hydrolase</fullName>
    </submittedName>
</protein>
<dbReference type="SMART" id="SM00849">
    <property type="entry name" value="Lactamase_B"/>
    <property type="match status" value="1"/>
</dbReference>
<dbReference type="InterPro" id="IPR036866">
    <property type="entry name" value="RibonucZ/Hydroxyglut_hydro"/>
</dbReference>
<dbReference type="InterPro" id="IPR050855">
    <property type="entry name" value="NDM-1-like"/>
</dbReference>
<dbReference type="InterPro" id="IPR001279">
    <property type="entry name" value="Metallo-B-lactamas"/>
</dbReference>
<dbReference type="RefSeq" id="WP_255059025.1">
    <property type="nucleotide sequence ID" value="NZ_JANDBD010000002.1"/>
</dbReference>
<proteinExistence type="predicted"/>
<keyword evidence="3" id="KW-1185">Reference proteome</keyword>
<dbReference type="Pfam" id="PF00753">
    <property type="entry name" value="Lactamase_B"/>
    <property type="match status" value="1"/>
</dbReference>
<feature type="domain" description="Metallo-beta-lactamase" evidence="1">
    <location>
        <begin position="22"/>
        <end position="210"/>
    </location>
</feature>
<dbReference type="Proteomes" id="UP001651690">
    <property type="component" value="Unassembled WGS sequence"/>
</dbReference>
<dbReference type="PANTHER" id="PTHR42951">
    <property type="entry name" value="METALLO-BETA-LACTAMASE DOMAIN-CONTAINING"/>
    <property type="match status" value="1"/>
</dbReference>
<dbReference type="PANTHER" id="PTHR42951:SF4">
    <property type="entry name" value="ACYL-COENZYME A THIOESTERASE MBLAC2"/>
    <property type="match status" value="1"/>
</dbReference>